<dbReference type="RefSeq" id="XP_065963528.1">
    <property type="nucleotide sequence ID" value="XM_066106590.1"/>
</dbReference>
<keyword evidence="2" id="KW-0812">Transmembrane</keyword>
<comment type="caution">
    <text evidence="3">The sequence shown here is derived from an EMBL/GenBank/DDBJ whole genome shotgun (WGS) entry which is preliminary data.</text>
</comment>
<proteinExistence type="predicted"/>
<evidence type="ECO:0000256" key="2">
    <source>
        <dbReference type="SAM" id="Phobius"/>
    </source>
</evidence>
<evidence type="ECO:0000313" key="4">
    <source>
        <dbReference type="Proteomes" id="UP000245464"/>
    </source>
</evidence>
<dbReference type="KEGG" id="ptrr:6348310"/>
<sequence length="563" mass="62310">MSQPSTPFSGASAGPFLVSADHEQQLAQADFGELFGSGTSNQPSFSLNNSEALDEFDLNSYHLSIIPVDSANSSTVSTPNFSNYSFGQQSPEYATPDSYTPHAYPIELQRAYQAGAYQQASTSRPLPFRPHTNDVYHHPAHLPQGYGRRRSLSHGEADRIVAANSVANPTFVRLSAPRATSTVPEENRRSGRYSQHGRSTSQSPAPRGRPWKPTSVPYQITPLVDGMLSMPLGTPINEVEYQIRSPVHNYRTQDMSGPGHAVYPGGPTYRQMTRPEELARSRQIIEIGAMVVTNPSKLDPRLETQPSRTKILKSLDDIEEHLKEITDEEALRSCRLIRQALAKTVVQEDMILPRIYVNQVLQDVSKDDINKIIVSNQLDELGGAYFGASYQYSLHRVKDSQARVFQFNVMQLWTDLTTPPLTVVLDQPGQKMLEVVLLPRPLLSSGDPANSYEIVRAGLVPRSPESGAKTSKGSGKVSMWFLDWDDNGKKGTATHTVNSASSYFVQFLSSGMWALFIFVVAVIALFVVVCLFCIFACGWHDDDYEKAQYRKRKTGGGERGMGG</sequence>
<dbReference type="AlphaFoldDB" id="A0A834S006"/>
<feature type="transmembrane region" description="Helical" evidence="2">
    <location>
        <begin position="512"/>
        <end position="539"/>
    </location>
</feature>
<organism evidence="3 4">
    <name type="scientific">Pyrenophora tritici-repentis</name>
    <dbReference type="NCBI Taxonomy" id="45151"/>
    <lineage>
        <taxon>Eukaryota</taxon>
        <taxon>Fungi</taxon>
        <taxon>Dikarya</taxon>
        <taxon>Ascomycota</taxon>
        <taxon>Pezizomycotina</taxon>
        <taxon>Dothideomycetes</taxon>
        <taxon>Pleosporomycetidae</taxon>
        <taxon>Pleosporales</taxon>
        <taxon>Pleosporineae</taxon>
        <taxon>Pleosporaceae</taxon>
        <taxon>Pyrenophora</taxon>
    </lineage>
</organism>
<evidence type="ECO:0000256" key="1">
    <source>
        <dbReference type="SAM" id="MobiDB-lite"/>
    </source>
</evidence>
<dbReference type="GeneID" id="6348310"/>
<feature type="region of interest" description="Disordered" evidence="1">
    <location>
        <begin position="119"/>
        <end position="153"/>
    </location>
</feature>
<gene>
    <name evidence="3" type="ORF">PtrM4_083810</name>
</gene>
<feature type="compositionally biased region" description="Polar residues" evidence="1">
    <location>
        <begin position="192"/>
        <end position="204"/>
    </location>
</feature>
<feature type="region of interest" description="Disordered" evidence="1">
    <location>
        <begin position="173"/>
        <end position="214"/>
    </location>
</feature>
<reference evidence="3" key="1">
    <citation type="journal article" date="2018" name="BMC Genomics">
        <title>Comparative genomics of the wheat fungal pathogen Pyrenophora tritici-repentis reveals chromosomal variations and genome plasticity.</title>
        <authorList>
            <person name="Moolhuijzen P."/>
            <person name="See P.T."/>
            <person name="Hane J.K."/>
            <person name="Shi G."/>
            <person name="Liu Z."/>
            <person name="Oliver R.P."/>
            <person name="Moffat C.S."/>
        </authorList>
    </citation>
    <scope>NUCLEOTIDE SEQUENCE [LARGE SCALE GENOMIC DNA]</scope>
    <source>
        <strain evidence="3">M4</strain>
    </source>
</reference>
<accession>A0A834S006</accession>
<evidence type="ECO:0000313" key="3">
    <source>
        <dbReference type="EMBL" id="KAF7573476.1"/>
    </source>
</evidence>
<dbReference type="EMBL" id="NQIK02000003">
    <property type="protein sequence ID" value="KAF7573476.1"/>
    <property type="molecule type" value="Genomic_DNA"/>
</dbReference>
<protein>
    <submittedName>
        <fullName evidence="3">Uncharacterized protein</fullName>
    </submittedName>
</protein>
<dbReference type="Proteomes" id="UP000245464">
    <property type="component" value="Chromosome 3"/>
</dbReference>
<name>A0A834S006_9PLEO</name>
<keyword evidence="2" id="KW-0472">Membrane</keyword>
<keyword evidence="2" id="KW-1133">Transmembrane helix</keyword>